<evidence type="ECO:0000259" key="2">
    <source>
        <dbReference type="PROSITE" id="PS50110"/>
    </source>
</evidence>
<accession>A0A654FEI2</accession>
<sequence length="59" mass="6676">MMKTKKKESRGEIGKNMSLIYKKKLTVLVVDDDPSCRTLHMGIIQMAGGFPYMVKNGEK</sequence>
<dbReference type="GeneID" id="28718739"/>
<evidence type="ECO:0000256" key="1">
    <source>
        <dbReference type="PROSITE-ProRule" id="PRU00169"/>
    </source>
</evidence>
<evidence type="ECO:0000313" key="4">
    <source>
        <dbReference type="EMBL" id="CAA0381299.1"/>
    </source>
</evidence>
<evidence type="ECO:0000313" key="7">
    <source>
        <dbReference type="Proteomes" id="UP000434276"/>
    </source>
</evidence>
<dbReference type="Araport" id="AT3G04270"/>
<dbReference type="KEGG" id="ath:AT3G04270"/>
<evidence type="ECO:0000313" key="5">
    <source>
        <dbReference type="EMBL" id="VYS56261.1"/>
    </source>
</evidence>
<organism evidence="5 6">
    <name type="scientific">Arabidopsis thaliana</name>
    <name type="common">Mouse-ear cress</name>
    <dbReference type="NCBI Taxonomy" id="3702"/>
    <lineage>
        <taxon>Eukaryota</taxon>
        <taxon>Viridiplantae</taxon>
        <taxon>Streptophyta</taxon>
        <taxon>Embryophyta</taxon>
        <taxon>Tracheophyta</taxon>
        <taxon>Spermatophyta</taxon>
        <taxon>Magnoliopsida</taxon>
        <taxon>eudicotyledons</taxon>
        <taxon>Gunneridae</taxon>
        <taxon>Pentapetalae</taxon>
        <taxon>rosids</taxon>
        <taxon>malvids</taxon>
        <taxon>Brassicales</taxon>
        <taxon>Brassicaceae</taxon>
        <taxon>Camelineae</taxon>
        <taxon>Arabidopsis</taxon>
    </lineage>
</organism>
<comment type="caution">
    <text evidence="1">Lacks conserved residue(s) required for the propagation of feature annotation.</text>
</comment>
<dbReference type="PROSITE" id="PS50110">
    <property type="entry name" value="RESPONSE_REGULATORY"/>
    <property type="match status" value="1"/>
</dbReference>
<protein>
    <recommendedName>
        <fullName evidence="2">Response regulatory domain-containing protein</fullName>
    </recommendedName>
</protein>
<name>A0A654FEI2_ARATH</name>
<proteinExistence type="predicted"/>
<dbReference type="SMR" id="A0A654FEI2"/>
<dbReference type="GO" id="GO:0000160">
    <property type="term" value="P:phosphorelay signal transduction system"/>
    <property type="evidence" value="ECO:0007669"/>
    <property type="project" value="InterPro"/>
</dbReference>
<evidence type="ECO:0000313" key="6">
    <source>
        <dbReference type="Proteomes" id="UP000426265"/>
    </source>
</evidence>
<dbReference type="InterPro" id="IPR001789">
    <property type="entry name" value="Sig_transdc_resp-reg_receiver"/>
</dbReference>
<dbReference type="OrthoDB" id="21225at2759"/>
<dbReference type="Proteomes" id="UP000434276">
    <property type="component" value="Unassembled WGS sequence"/>
</dbReference>
<dbReference type="ExpressionAtlas" id="A0A654FEI2">
    <property type="expression patterns" value="baseline and differential"/>
</dbReference>
<dbReference type="Proteomes" id="UP000426265">
    <property type="component" value="Unassembled WGS sequence"/>
</dbReference>
<feature type="domain" description="Response regulatory" evidence="2">
    <location>
        <begin position="26"/>
        <end position="59"/>
    </location>
</feature>
<gene>
    <name evidence="3" type="ordered locus">At3g04270</name>
    <name evidence="5" type="ORF">AN1_LOCUS11715</name>
    <name evidence="4" type="ORF">C24_LOCUS11552</name>
</gene>
<dbReference type="EMBL" id="CACSHJ010000089">
    <property type="protein sequence ID" value="CAA0381299.1"/>
    <property type="molecule type" value="Genomic_DNA"/>
</dbReference>
<dbReference type="EMBL" id="CACRSJ010000106">
    <property type="protein sequence ID" value="VYS56261.1"/>
    <property type="molecule type" value="Genomic_DNA"/>
</dbReference>
<reference evidence="5 6" key="1">
    <citation type="submission" date="2019-11" db="EMBL/GenBank/DDBJ databases">
        <authorList>
            <person name="Jiao W.-B."/>
            <person name="Schneeberger K."/>
        </authorList>
    </citation>
    <scope>NUCLEOTIDE SEQUENCE [LARGE SCALE GENOMIC DNA]</scope>
    <source>
        <strain evidence="6">cv. An-1</strain>
        <strain evidence="7">cv. C24</strain>
    </source>
</reference>
<dbReference type="AlphaFoldDB" id="A0A654FEI2"/>
<evidence type="ECO:0000313" key="3">
    <source>
        <dbReference type="Araport" id="AT3G04270"/>
    </source>
</evidence>